<dbReference type="GO" id="GO:0006313">
    <property type="term" value="P:DNA transposition"/>
    <property type="evidence" value="ECO:0007669"/>
    <property type="project" value="InterPro"/>
</dbReference>
<dbReference type="GO" id="GO:0003677">
    <property type="term" value="F:DNA binding"/>
    <property type="evidence" value="ECO:0007669"/>
    <property type="project" value="InterPro"/>
</dbReference>
<evidence type="ECO:0000313" key="2">
    <source>
        <dbReference type="EMBL" id="CUS38401.1"/>
    </source>
</evidence>
<feature type="domain" description="Transposase IS116/IS110/IS902 C-terminal" evidence="1">
    <location>
        <begin position="35"/>
        <end position="116"/>
    </location>
</feature>
<dbReference type="Pfam" id="PF02371">
    <property type="entry name" value="Transposase_20"/>
    <property type="match status" value="1"/>
</dbReference>
<evidence type="ECO:0000259" key="1">
    <source>
        <dbReference type="Pfam" id="PF02371"/>
    </source>
</evidence>
<dbReference type="PANTHER" id="PTHR33055:SF3">
    <property type="entry name" value="PUTATIVE TRANSPOSASE FOR IS117-RELATED"/>
    <property type="match status" value="1"/>
</dbReference>
<sequence length="162" mass="17967">MSSLPILLANLPGLNERISQVEARIKHLFAENEVCQRLAQVEGVGPLIATAVIASVSDPRAFKNGRQLAAWLGLVPRQRSSGNTQRLLGISKRGDRYLRTLLIHGARAVVARASAKQDSRSRWIMEIQRRRGTNRTCVAVANTNARILWALMAKGEMYRQVA</sequence>
<dbReference type="NCBIfam" id="NF033542">
    <property type="entry name" value="transpos_IS110"/>
    <property type="match status" value="1"/>
</dbReference>
<organism evidence="2 3">
    <name type="scientific">Candidatus Nitrospira nitrificans</name>
    <dbReference type="NCBI Taxonomy" id="1742973"/>
    <lineage>
        <taxon>Bacteria</taxon>
        <taxon>Pseudomonadati</taxon>
        <taxon>Nitrospirota</taxon>
        <taxon>Nitrospiria</taxon>
        <taxon>Nitrospirales</taxon>
        <taxon>Nitrospiraceae</taxon>
        <taxon>Nitrospira</taxon>
    </lineage>
</organism>
<dbReference type="Proteomes" id="UP000198736">
    <property type="component" value="Unassembled WGS sequence"/>
</dbReference>
<dbReference type="EMBL" id="CZPZ01000032">
    <property type="protein sequence ID" value="CUS38401.1"/>
    <property type="molecule type" value="Genomic_DNA"/>
</dbReference>
<dbReference type="GO" id="GO:0004803">
    <property type="term" value="F:transposase activity"/>
    <property type="evidence" value="ECO:0007669"/>
    <property type="project" value="InterPro"/>
</dbReference>
<dbReference type="STRING" id="1742973.COMA2_50068"/>
<keyword evidence="3" id="KW-1185">Reference proteome</keyword>
<accession>A0A0S4LLD2</accession>
<dbReference type="InterPro" id="IPR047650">
    <property type="entry name" value="Transpos_IS110"/>
</dbReference>
<reference evidence="3" key="1">
    <citation type="submission" date="2015-10" db="EMBL/GenBank/DDBJ databases">
        <authorList>
            <person name="Luecker S."/>
            <person name="Luecker S."/>
        </authorList>
    </citation>
    <scope>NUCLEOTIDE SEQUENCE [LARGE SCALE GENOMIC DNA]</scope>
</reference>
<dbReference type="PANTHER" id="PTHR33055">
    <property type="entry name" value="TRANSPOSASE FOR INSERTION SEQUENCE ELEMENT IS1111A"/>
    <property type="match status" value="1"/>
</dbReference>
<name>A0A0S4LLD2_9BACT</name>
<dbReference type="InterPro" id="IPR003346">
    <property type="entry name" value="Transposase_20"/>
</dbReference>
<evidence type="ECO:0000313" key="3">
    <source>
        <dbReference type="Proteomes" id="UP000198736"/>
    </source>
</evidence>
<protein>
    <submittedName>
        <fullName evidence="2">Transposase</fullName>
    </submittedName>
</protein>
<gene>
    <name evidence="2" type="ORF">COMA2_50068</name>
</gene>
<dbReference type="AlphaFoldDB" id="A0A0S4LLD2"/>
<proteinExistence type="predicted"/>